<reference evidence="3" key="1">
    <citation type="journal article" date="2019" name="Int. J. Syst. Evol. Microbiol.">
        <title>The Global Catalogue of Microorganisms (GCM) 10K type strain sequencing project: providing services to taxonomists for standard genome sequencing and annotation.</title>
        <authorList>
            <consortium name="The Broad Institute Genomics Platform"/>
            <consortium name="The Broad Institute Genome Sequencing Center for Infectious Disease"/>
            <person name="Wu L."/>
            <person name="Ma J."/>
        </authorList>
    </citation>
    <scope>NUCLEOTIDE SEQUENCE [LARGE SCALE GENOMIC DNA]</scope>
    <source>
        <strain evidence="3">KACC 11407</strain>
    </source>
</reference>
<dbReference type="InterPro" id="IPR006311">
    <property type="entry name" value="TAT_signal"/>
</dbReference>
<gene>
    <name evidence="2" type="ORF">ACFPN1_12060</name>
</gene>
<evidence type="ECO:0000256" key="1">
    <source>
        <dbReference type="SAM" id="SignalP"/>
    </source>
</evidence>
<evidence type="ECO:0008006" key="4">
    <source>
        <dbReference type="Google" id="ProtNLM"/>
    </source>
</evidence>
<feature type="chain" id="PRO_5047382448" description="DUF1579 domain-containing protein" evidence="1">
    <location>
        <begin position="26"/>
        <end position="185"/>
    </location>
</feature>
<feature type="signal peptide" evidence="1">
    <location>
        <begin position="1"/>
        <end position="25"/>
    </location>
</feature>
<dbReference type="RefSeq" id="WP_386755270.1">
    <property type="nucleotide sequence ID" value="NZ_JBHSNM010000004.1"/>
</dbReference>
<dbReference type="Proteomes" id="UP001596036">
    <property type="component" value="Unassembled WGS sequence"/>
</dbReference>
<proteinExistence type="predicted"/>
<dbReference type="EMBL" id="JBHSNM010000004">
    <property type="protein sequence ID" value="MFC5570795.1"/>
    <property type="molecule type" value="Genomic_DNA"/>
</dbReference>
<organism evidence="2 3">
    <name type="scientific">Lysobacter yangpyeongensis</name>
    <dbReference type="NCBI Taxonomy" id="346182"/>
    <lineage>
        <taxon>Bacteria</taxon>
        <taxon>Pseudomonadati</taxon>
        <taxon>Pseudomonadota</taxon>
        <taxon>Gammaproteobacteria</taxon>
        <taxon>Lysobacterales</taxon>
        <taxon>Lysobacteraceae</taxon>
        <taxon>Lysobacter</taxon>
    </lineage>
</organism>
<accession>A0ABW0SPT5</accession>
<protein>
    <recommendedName>
        <fullName evidence="4">DUF1579 domain-containing protein</fullName>
    </recommendedName>
</protein>
<name>A0ABW0SPT5_9GAMM</name>
<sequence>MTSRRDFLAGGAAALALILPAPSFAAATDPAAAGDDGRHDFDFFHGVWDVHNRRLQQRHVGANAWVEFPATLDCRPLLGGLGNIDEYRSAEVNGLTLRLFDPVQRQWSDRWASARDGQLGLPAHGRFVDGVGTFIGEDSDAGRRILSRARWYDIGTDRFVWEQAASLDDGASWETNWIMHITRRR</sequence>
<evidence type="ECO:0000313" key="3">
    <source>
        <dbReference type="Proteomes" id="UP001596036"/>
    </source>
</evidence>
<comment type="caution">
    <text evidence="2">The sequence shown here is derived from an EMBL/GenBank/DDBJ whole genome shotgun (WGS) entry which is preliminary data.</text>
</comment>
<keyword evidence="1" id="KW-0732">Signal</keyword>
<keyword evidence="3" id="KW-1185">Reference proteome</keyword>
<evidence type="ECO:0000313" key="2">
    <source>
        <dbReference type="EMBL" id="MFC5570795.1"/>
    </source>
</evidence>
<dbReference type="PROSITE" id="PS51318">
    <property type="entry name" value="TAT"/>
    <property type="match status" value="1"/>
</dbReference>